<dbReference type="RefSeq" id="WP_097174971.1">
    <property type="nucleotide sequence ID" value="NZ_OBML01000005.1"/>
</dbReference>
<dbReference type="PANTHER" id="PTHR43095:SF5">
    <property type="entry name" value="XYLULOSE KINASE"/>
    <property type="match status" value="1"/>
</dbReference>
<dbReference type="GO" id="GO:0005975">
    <property type="term" value="P:carbohydrate metabolic process"/>
    <property type="evidence" value="ECO:0007669"/>
    <property type="project" value="InterPro"/>
</dbReference>
<evidence type="ECO:0000313" key="6">
    <source>
        <dbReference type="EMBL" id="SOC07354.1"/>
    </source>
</evidence>
<feature type="domain" description="Carbohydrate kinase FGGY C-terminal" evidence="5">
    <location>
        <begin position="323"/>
        <end position="479"/>
    </location>
</feature>
<dbReference type="OrthoDB" id="9805576at2"/>
<proteinExistence type="inferred from homology"/>
<dbReference type="CDD" id="cd07805">
    <property type="entry name" value="ASKHA_NBD_FGGY_CvXK-like"/>
    <property type="match status" value="1"/>
</dbReference>
<organism evidence="6 7">
    <name type="scientific">Stappia indica</name>
    <dbReference type="NCBI Taxonomy" id="538381"/>
    <lineage>
        <taxon>Bacteria</taxon>
        <taxon>Pseudomonadati</taxon>
        <taxon>Pseudomonadota</taxon>
        <taxon>Alphaproteobacteria</taxon>
        <taxon>Hyphomicrobiales</taxon>
        <taxon>Stappiaceae</taxon>
        <taxon>Stappia</taxon>
    </lineage>
</organism>
<name>A0A285SHI3_9HYPH</name>
<dbReference type="GO" id="GO:0016301">
    <property type="term" value="F:kinase activity"/>
    <property type="evidence" value="ECO:0007669"/>
    <property type="project" value="UniProtKB-KW"/>
</dbReference>
<dbReference type="AlphaFoldDB" id="A0A285SHI3"/>
<gene>
    <name evidence="6" type="ORF">SAMN05421512_105349</name>
</gene>
<evidence type="ECO:0000256" key="1">
    <source>
        <dbReference type="ARBA" id="ARBA00009156"/>
    </source>
</evidence>
<dbReference type="PANTHER" id="PTHR43095">
    <property type="entry name" value="SUGAR KINASE"/>
    <property type="match status" value="1"/>
</dbReference>
<keyword evidence="3 6" id="KW-0418">Kinase</keyword>
<dbReference type="PIRSF" id="PIRSF000538">
    <property type="entry name" value="GlpK"/>
    <property type="match status" value="1"/>
</dbReference>
<comment type="similarity">
    <text evidence="1">Belongs to the FGGY kinase family.</text>
</comment>
<dbReference type="InterPro" id="IPR018485">
    <property type="entry name" value="FGGY_C"/>
</dbReference>
<evidence type="ECO:0000256" key="3">
    <source>
        <dbReference type="ARBA" id="ARBA00022777"/>
    </source>
</evidence>
<dbReference type="SUPFAM" id="SSF53067">
    <property type="entry name" value="Actin-like ATPase domain"/>
    <property type="match status" value="2"/>
</dbReference>
<evidence type="ECO:0000259" key="5">
    <source>
        <dbReference type="Pfam" id="PF02782"/>
    </source>
</evidence>
<dbReference type="Proteomes" id="UP000219331">
    <property type="component" value="Unassembled WGS sequence"/>
</dbReference>
<sequence>MIGDSAAGGKGSGSNEHGLIISADFGTSGVKIAALDRSLSAIATATCRYPLSLPGPDRAEQEPEDWWSALREGIADLAAQIPDLSARASALVFCAQMCGVIPVEQSGRPLRPAIVWLDKRAGSLSRAMNGGFPSLAGYRFDKLYTWTRIANGAPSHNGMDPPAKMLWLKQNEPDVWDAATRLLDVKDWLLHRATGRFVTTADSANLTWMMDTRPGREGWSPLLAGRLGIPLDRLPEIVDGTCTVDGLLPQAGTELGLAAGLPVIAGAGDVVATAIGSGATGDGELHAYAGTSAWLSGFFPSRRIDIFHSYATISSSVNYRPLLIATQESAGSAFAWAARLFGGGESGAARDDDASLEALYAGIGPLRDSDPLFVPWLAGERVPVDDDRLRGVFTGLSVGHDRNALLRSVLEGVALNMRWALSKVARQKGLKAGLPLPLVGGGAVNPHFAQMLADALKLQVVVRQPRLAGVRGAGAIAAAGLSWYPSVEAAAATLTQGEALTYDPEAEGMARADRRAALLDRHRPKLISLYR</sequence>
<dbReference type="InterPro" id="IPR043129">
    <property type="entry name" value="ATPase_NBD"/>
</dbReference>
<evidence type="ECO:0000256" key="2">
    <source>
        <dbReference type="ARBA" id="ARBA00022679"/>
    </source>
</evidence>
<dbReference type="InterPro" id="IPR018484">
    <property type="entry name" value="FGGY_N"/>
</dbReference>
<reference evidence="6 7" key="1">
    <citation type="submission" date="2017-08" db="EMBL/GenBank/DDBJ databases">
        <authorList>
            <person name="de Groot N.N."/>
        </authorList>
    </citation>
    <scope>NUCLEOTIDE SEQUENCE [LARGE SCALE GENOMIC DNA]</scope>
    <source>
        <strain evidence="6 7">USBA 352</strain>
    </source>
</reference>
<dbReference type="Pfam" id="PF00370">
    <property type="entry name" value="FGGY_N"/>
    <property type="match status" value="1"/>
</dbReference>
<feature type="domain" description="Carbohydrate kinase FGGY N-terminal" evidence="4">
    <location>
        <begin position="20"/>
        <end position="276"/>
    </location>
</feature>
<evidence type="ECO:0000259" key="4">
    <source>
        <dbReference type="Pfam" id="PF00370"/>
    </source>
</evidence>
<dbReference type="InterPro" id="IPR000577">
    <property type="entry name" value="Carb_kinase_FGGY"/>
</dbReference>
<protein>
    <submittedName>
        <fullName evidence="6">Xylulokinase</fullName>
    </submittedName>
</protein>
<accession>A0A285SHI3</accession>
<dbReference type="Gene3D" id="3.30.420.40">
    <property type="match status" value="2"/>
</dbReference>
<evidence type="ECO:0000313" key="7">
    <source>
        <dbReference type="Proteomes" id="UP000219331"/>
    </source>
</evidence>
<dbReference type="EMBL" id="OBML01000005">
    <property type="protein sequence ID" value="SOC07354.1"/>
    <property type="molecule type" value="Genomic_DNA"/>
</dbReference>
<keyword evidence="7" id="KW-1185">Reference proteome</keyword>
<dbReference type="STRING" id="538381.GCA_001696535_01871"/>
<keyword evidence="2" id="KW-0808">Transferase</keyword>
<dbReference type="Pfam" id="PF02782">
    <property type="entry name" value="FGGY_C"/>
    <property type="match status" value="1"/>
</dbReference>
<dbReference type="InterPro" id="IPR050406">
    <property type="entry name" value="FGGY_Carb_Kinase"/>
</dbReference>